<keyword evidence="3" id="KW-1185">Reference proteome</keyword>
<organism evidence="2 3">
    <name type="scientific">Parelaphostrongylus tenuis</name>
    <name type="common">Meningeal worm</name>
    <dbReference type="NCBI Taxonomy" id="148309"/>
    <lineage>
        <taxon>Eukaryota</taxon>
        <taxon>Metazoa</taxon>
        <taxon>Ecdysozoa</taxon>
        <taxon>Nematoda</taxon>
        <taxon>Chromadorea</taxon>
        <taxon>Rhabditida</taxon>
        <taxon>Rhabditina</taxon>
        <taxon>Rhabditomorpha</taxon>
        <taxon>Strongyloidea</taxon>
        <taxon>Metastrongylidae</taxon>
        <taxon>Parelaphostrongylus</taxon>
    </lineage>
</organism>
<keyword evidence="1" id="KW-0732">Signal</keyword>
<feature type="signal peptide" evidence="1">
    <location>
        <begin position="1"/>
        <end position="33"/>
    </location>
</feature>
<proteinExistence type="predicted"/>
<evidence type="ECO:0008006" key="4">
    <source>
        <dbReference type="Google" id="ProtNLM"/>
    </source>
</evidence>
<evidence type="ECO:0000313" key="3">
    <source>
        <dbReference type="Proteomes" id="UP001196413"/>
    </source>
</evidence>
<comment type="caution">
    <text evidence="2">The sequence shown here is derived from an EMBL/GenBank/DDBJ whole genome shotgun (WGS) entry which is preliminary data.</text>
</comment>
<name>A0AAD5MX22_PARTN</name>
<evidence type="ECO:0000313" key="2">
    <source>
        <dbReference type="EMBL" id="KAJ1352454.1"/>
    </source>
</evidence>
<accession>A0AAD5MX22</accession>
<gene>
    <name evidence="2" type="ORF">KIN20_008784</name>
</gene>
<evidence type="ECO:0000256" key="1">
    <source>
        <dbReference type="SAM" id="SignalP"/>
    </source>
</evidence>
<reference evidence="2" key="1">
    <citation type="submission" date="2021-06" db="EMBL/GenBank/DDBJ databases">
        <title>Parelaphostrongylus tenuis whole genome reference sequence.</title>
        <authorList>
            <person name="Garwood T.J."/>
            <person name="Larsen P.A."/>
            <person name="Fountain-Jones N.M."/>
            <person name="Garbe J.R."/>
            <person name="Macchietto M.G."/>
            <person name="Kania S.A."/>
            <person name="Gerhold R.W."/>
            <person name="Richards J.E."/>
            <person name="Wolf T.M."/>
        </authorList>
    </citation>
    <scope>NUCLEOTIDE SEQUENCE</scope>
    <source>
        <strain evidence="2">MNPRO001-30</strain>
        <tissue evidence="2">Meninges</tissue>
    </source>
</reference>
<dbReference type="Proteomes" id="UP001196413">
    <property type="component" value="Unassembled WGS sequence"/>
</dbReference>
<dbReference type="AlphaFoldDB" id="A0AAD5MX22"/>
<sequence>MVAHCSNIRRTNKWYIRLFFHLVTDLCMLNAEAVCEERVRNVTFAHFKMKVYGSYIPSEMALRPSTNRVLETTEKRVRFIECCRKLAEEENSANARQKLSECIQGAVCVRLSLLRMVQFQPCKMWSQAF</sequence>
<protein>
    <recommendedName>
        <fullName evidence="4">PiggyBac transposable element-derived protein domain-containing protein</fullName>
    </recommendedName>
</protein>
<feature type="chain" id="PRO_5042185741" description="PiggyBac transposable element-derived protein domain-containing protein" evidence="1">
    <location>
        <begin position="34"/>
        <end position="129"/>
    </location>
</feature>
<dbReference type="EMBL" id="JAHQIW010001417">
    <property type="protein sequence ID" value="KAJ1352454.1"/>
    <property type="molecule type" value="Genomic_DNA"/>
</dbReference>